<dbReference type="GO" id="GO:0008872">
    <property type="term" value="F:glucarate dehydratase activity"/>
    <property type="evidence" value="ECO:0007669"/>
    <property type="project" value="UniProtKB-EC"/>
</dbReference>
<evidence type="ECO:0000256" key="3">
    <source>
        <dbReference type="ARBA" id="ARBA00011973"/>
    </source>
</evidence>
<evidence type="ECO:0000313" key="5">
    <source>
        <dbReference type="EMBL" id="QLG61041.1"/>
    </source>
</evidence>
<dbReference type="InterPro" id="IPR013341">
    <property type="entry name" value="Mandelate_racemase_N_dom"/>
</dbReference>
<dbReference type="SUPFAM" id="SSF54826">
    <property type="entry name" value="Enolase N-terminal domain-like"/>
    <property type="match status" value="1"/>
</dbReference>
<dbReference type="InterPro" id="IPR034593">
    <property type="entry name" value="DgoD-like"/>
</dbReference>
<comment type="pathway">
    <text evidence="2">Carbohydrate acid metabolism; D-glucarate degradation; 2,5-dioxopentanoate from D-glucarate: step 1/2.</text>
</comment>
<dbReference type="InterPro" id="IPR029065">
    <property type="entry name" value="Enolase_C-like"/>
</dbReference>
<dbReference type="EMBL" id="CP058579">
    <property type="protein sequence ID" value="QLG61041.1"/>
    <property type="molecule type" value="Genomic_DNA"/>
</dbReference>
<dbReference type="RefSeq" id="WP_179267625.1">
    <property type="nucleotide sequence ID" value="NZ_CP058579.1"/>
</dbReference>
<accession>A0A7D5QBM3</accession>
<dbReference type="Gene3D" id="3.20.20.120">
    <property type="entry name" value="Enolase-like C-terminal domain"/>
    <property type="match status" value="1"/>
</dbReference>
<dbReference type="Pfam" id="PF13378">
    <property type="entry name" value="MR_MLE_C"/>
    <property type="match status" value="1"/>
</dbReference>
<dbReference type="Gene3D" id="3.30.390.10">
    <property type="entry name" value="Enolase-like, N-terminal domain"/>
    <property type="match status" value="1"/>
</dbReference>
<dbReference type="PANTHER" id="PTHR48080">
    <property type="entry name" value="D-GALACTONATE DEHYDRATASE-RELATED"/>
    <property type="match status" value="1"/>
</dbReference>
<dbReference type="InterPro" id="IPR036849">
    <property type="entry name" value="Enolase-like_C_sf"/>
</dbReference>
<dbReference type="SMART" id="SM00922">
    <property type="entry name" value="MR_MLE"/>
    <property type="match status" value="1"/>
</dbReference>
<dbReference type="SFLD" id="SFLDS00001">
    <property type="entry name" value="Enolase"/>
    <property type="match status" value="1"/>
</dbReference>
<gene>
    <name evidence="5" type="ORF">HUG12_04525</name>
</gene>
<dbReference type="Proteomes" id="UP000509626">
    <property type="component" value="Chromosome"/>
</dbReference>
<proteinExistence type="predicted"/>
<dbReference type="OrthoDB" id="42605at2157"/>
<dbReference type="InterPro" id="IPR013342">
    <property type="entry name" value="Mandelate_racemase_C"/>
</dbReference>
<comment type="catalytic activity">
    <reaction evidence="1">
        <text>D-glucarate = 5-dehydro-4-deoxy-D-glucarate + H2O</text>
        <dbReference type="Rhea" id="RHEA:14573"/>
        <dbReference type="ChEBI" id="CHEBI:15377"/>
        <dbReference type="ChEBI" id="CHEBI:30612"/>
        <dbReference type="ChEBI" id="CHEBI:42819"/>
        <dbReference type="EC" id="4.2.1.40"/>
    </reaction>
</comment>
<reference evidence="5 6" key="1">
    <citation type="submission" date="2020-06" db="EMBL/GenBank/DDBJ databases">
        <title>NJ-3-1, isolated from saline soil.</title>
        <authorList>
            <person name="Cui H.L."/>
            <person name="Shi X."/>
        </authorList>
    </citation>
    <scope>NUCLEOTIDE SEQUENCE [LARGE SCALE GENOMIC DNA]</scope>
    <source>
        <strain evidence="5 6">NJ-3-1</strain>
    </source>
</reference>
<dbReference type="EC" id="4.2.1.40" evidence="3"/>
<organism evidence="5 6">
    <name type="scientific">Halorarum salinum</name>
    <dbReference type="NCBI Taxonomy" id="2743089"/>
    <lineage>
        <taxon>Archaea</taxon>
        <taxon>Methanobacteriati</taxon>
        <taxon>Methanobacteriota</taxon>
        <taxon>Stenosarchaea group</taxon>
        <taxon>Halobacteria</taxon>
        <taxon>Halobacteriales</taxon>
        <taxon>Haloferacaceae</taxon>
        <taxon>Halorarum</taxon>
    </lineage>
</organism>
<protein>
    <recommendedName>
        <fullName evidence="3">glucarate dehydratase</fullName>
        <ecNumber evidence="3">4.2.1.40</ecNumber>
    </recommendedName>
</protein>
<feature type="domain" description="Mandelate racemase/muconate lactonizing enzyme C-terminal" evidence="4">
    <location>
        <begin position="144"/>
        <end position="242"/>
    </location>
</feature>
<dbReference type="AlphaFoldDB" id="A0A7D5QBM3"/>
<dbReference type="InterPro" id="IPR029017">
    <property type="entry name" value="Enolase-like_N"/>
</dbReference>
<evidence type="ECO:0000313" key="6">
    <source>
        <dbReference type="Proteomes" id="UP000509626"/>
    </source>
</evidence>
<name>A0A7D5QBM3_9EURY</name>
<keyword evidence="6" id="KW-1185">Reference proteome</keyword>
<dbReference type="Pfam" id="PF02746">
    <property type="entry name" value="MR_MLE_N"/>
    <property type="match status" value="1"/>
</dbReference>
<sequence length="369" mass="40354">MEVTDVDVIPVEMNVDSLEDGGIAPYQGKFSSVERVERVLIRLCTETGIEGWGEIRPSPSVESTMGLLRNDVIPQVIGRSVWEIESFVSGFHYEYLDLNSYIAGVEMAMWDALGKHLDAPLHRLLGGKASDHVPVASTLGILSPERSRTYASMALDQGYDVLKLKAGRDWQTDVERVVAMHEEVDGNLEFRLDPNQGWTFEDAVRVGARLEDAGIYLQYLEQPVRIDTFGTYKRLRNRLSTPIGINEDAYFPRNLSHLLGEDAIDVAVVDLVPAGGILALKSQAAVAAEHGISVAHHDGFDLGIKKAAVLHAVASTTAINLAVDTVYPAWEDYLLENPLTVSEGTMAVPDGPGLGVSVDEGKLEQYRIG</sequence>
<dbReference type="GeneID" id="56036698"/>
<evidence type="ECO:0000259" key="4">
    <source>
        <dbReference type="SMART" id="SM00922"/>
    </source>
</evidence>
<evidence type="ECO:0000256" key="2">
    <source>
        <dbReference type="ARBA" id="ARBA00005183"/>
    </source>
</evidence>
<dbReference type="KEGG" id="halu:HUG12_04525"/>
<dbReference type="PANTHER" id="PTHR48080:SF4">
    <property type="entry name" value="GLUCARATE DEHYDRATASE"/>
    <property type="match status" value="1"/>
</dbReference>
<dbReference type="SUPFAM" id="SSF51604">
    <property type="entry name" value="Enolase C-terminal domain-like"/>
    <property type="match status" value="1"/>
</dbReference>
<dbReference type="CDD" id="cd03316">
    <property type="entry name" value="MR_like"/>
    <property type="match status" value="1"/>
</dbReference>
<evidence type="ECO:0000256" key="1">
    <source>
        <dbReference type="ARBA" id="ARBA00001426"/>
    </source>
</evidence>